<comment type="similarity">
    <text evidence="1 5">Belongs to the G protein gamma family.</text>
</comment>
<dbReference type="GO" id="GO:0007186">
    <property type="term" value="P:G protein-coupled receptor signaling pathway"/>
    <property type="evidence" value="ECO:0007669"/>
    <property type="project" value="InterPro"/>
</dbReference>
<dbReference type="EMBL" id="JANPWB010000007">
    <property type="protein sequence ID" value="KAJ1171278.1"/>
    <property type="molecule type" value="Genomic_DNA"/>
</dbReference>
<dbReference type="PANTHER" id="PTHR13809">
    <property type="entry name" value="GUANINE NUCLEOTIDE-BINDING PROTEIN GAMMA SUBUNIT"/>
    <property type="match status" value="1"/>
</dbReference>
<comment type="function">
    <text evidence="5">Guanine nucleotide-binding proteins (G proteins) are involved as a modulator or transducer in various transmembrane signaling systems. The beta and gamma chains are required for the GTPase activity, for replacement of GDP by GTP, and for G protein-effector interaction.</text>
</comment>
<name>A0AAV7T5P6_PLEWA</name>
<dbReference type="PRINTS" id="PR00321">
    <property type="entry name" value="GPROTEING"/>
</dbReference>
<evidence type="ECO:0000256" key="3">
    <source>
        <dbReference type="ARBA" id="ARBA00023136"/>
    </source>
</evidence>
<comment type="caution">
    <text evidence="7">The sequence shown here is derived from an EMBL/GenBank/DDBJ whole genome shotgun (WGS) entry which is preliminary data.</text>
</comment>
<proteinExistence type="inferred from homology"/>
<evidence type="ECO:0000256" key="4">
    <source>
        <dbReference type="ARBA" id="ARBA00023224"/>
    </source>
</evidence>
<dbReference type="GO" id="GO:0031681">
    <property type="term" value="F:G-protein beta-subunit binding"/>
    <property type="evidence" value="ECO:0007669"/>
    <property type="project" value="InterPro"/>
</dbReference>
<dbReference type="PROSITE" id="PS50058">
    <property type="entry name" value="G_PROTEIN_GAMMA"/>
    <property type="match status" value="1"/>
</dbReference>
<dbReference type="Gene3D" id="4.10.260.10">
    <property type="entry name" value="Transducin (heterotrimeric G protein), gamma chain"/>
    <property type="match status" value="1"/>
</dbReference>
<accession>A0AAV7T5P6</accession>
<comment type="subunit">
    <text evidence="5">G proteins are composed of 3 units; alpha, beta and gamma.</text>
</comment>
<evidence type="ECO:0000313" key="7">
    <source>
        <dbReference type="EMBL" id="KAJ1171278.1"/>
    </source>
</evidence>
<dbReference type="InterPro" id="IPR015898">
    <property type="entry name" value="G-protein_gamma-like_dom"/>
</dbReference>
<gene>
    <name evidence="7" type="ORF">NDU88_003143</name>
</gene>
<sequence length="82" mass="9316">MSGASNVTTMRKMVHQLRLEASLNRVKVSQAAADLKQFFGGILYSFYQWSLFTNFHICRGVPSQIVTFQGVVRFETCTEAQH</sequence>
<comment type="subcellular location">
    <subcellularLocation>
        <location evidence="5">Cell membrane</location>
        <topology evidence="5">Lipid-anchor</topology>
        <orientation evidence="5">Cytoplasmic side</orientation>
    </subcellularLocation>
</comment>
<feature type="domain" description="G protein gamma" evidence="6">
    <location>
        <begin position="3"/>
        <end position="38"/>
    </location>
</feature>
<dbReference type="InterPro" id="IPR036284">
    <property type="entry name" value="GGL_sf"/>
</dbReference>
<evidence type="ECO:0000256" key="5">
    <source>
        <dbReference type="RuleBase" id="RU004973"/>
    </source>
</evidence>
<keyword evidence="5" id="KW-0449">Lipoprotein</keyword>
<dbReference type="GO" id="GO:0005834">
    <property type="term" value="C:heterotrimeric G-protein complex"/>
    <property type="evidence" value="ECO:0007669"/>
    <property type="project" value="InterPro"/>
</dbReference>
<keyword evidence="4 5" id="KW-0807">Transducer</keyword>
<keyword evidence="2 5" id="KW-1003">Cell membrane</keyword>
<keyword evidence="8" id="KW-1185">Reference proteome</keyword>
<dbReference type="InterPro" id="IPR001770">
    <property type="entry name" value="G-protein_gamma"/>
</dbReference>
<keyword evidence="3 5" id="KW-0472">Membrane</keyword>
<evidence type="ECO:0000256" key="1">
    <source>
        <dbReference type="ARBA" id="ARBA00007431"/>
    </source>
</evidence>
<organism evidence="7 8">
    <name type="scientific">Pleurodeles waltl</name>
    <name type="common">Iberian ribbed newt</name>
    <dbReference type="NCBI Taxonomy" id="8319"/>
    <lineage>
        <taxon>Eukaryota</taxon>
        <taxon>Metazoa</taxon>
        <taxon>Chordata</taxon>
        <taxon>Craniata</taxon>
        <taxon>Vertebrata</taxon>
        <taxon>Euteleostomi</taxon>
        <taxon>Amphibia</taxon>
        <taxon>Batrachia</taxon>
        <taxon>Caudata</taxon>
        <taxon>Salamandroidea</taxon>
        <taxon>Salamandridae</taxon>
        <taxon>Pleurodelinae</taxon>
        <taxon>Pleurodeles</taxon>
    </lineage>
</organism>
<evidence type="ECO:0000313" key="8">
    <source>
        <dbReference type="Proteomes" id="UP001066276"/>
    </source>
</evidence>
<dbReference type="SUPFAM" id="SSF48670">
    <property type="entry name" value="Transducin (heterotrimeric G protein), gamma chain"/>
    <property type="match status" value="1"/>
</dbReference>
<dbReference type="AlphaFoldDB" id="A0AAV7T5P6"/>
<evidence type="ECO:0000256" key="2">
    <source>
        <dbReference type="ARBA" id="ARBA00022475"/>
    </source>
</evidence>
<dbReference type="Proteomes" id="UP001066276">
    <property type="component" value="Chromosome 4_1"/>
</dbReference>
<reference evidence="7" key="1">
    <citation type="journal article" date="2022" name="bioRxiv">
        <title>Sequencing and chromosome-scale assembly of the giantPleurodeles waltlgenome.</title>
        <authorList>
            <person name="Brown T."/>
            <person name="Elewa A."/>
            <person name="Iarovenko S."/>
            <person name="Subramanian E."/>
            <person name="Araus A.J."/>
            <person name="Petzold A."/>
            <person name="Susuki M."/>
            <person name="Suzuki K.-i.T."/>
            <person name="Hayashi T."/>
            <person name="Toyoda A."/>
            <person name="Oliveira C."/>
            <person name="Osipova E."/>
            <person name="Leigh N.D."/>
            <person name="Simon A."/>
            <person name="Yun M.H."/>
        </authorList>
    </citation>
    <scope>NUCLEOTIDE SEQUENCE</scope>
    <source>
        <strain evidence="7">20211129_DDA</strain>
        <tissue evidence="7">Liver</tissue>
    </source>
</reference>
<evidence type="ECO:0000259" key="6">
    <source>
        <dbReference type="PROSITE" id="PS50058"/>
    </source>
</evidence>
<protein>
    <recommendedName>
        <fullName evidence="5">Guanine nucleotide-binding protein subunit gamma</fullName>
    </recommendedName>
</protein>